<name>A0A2U3QIG6_9BACT</name>
<feature type="domain" description="OmpR/PhoB-type" evidence="9">
    <location>
        <begin position="123"/>
        <end position="221"/>
    </location>
</feature>
<evidence type="ECO:0000313" key="11">
    <source>
        <dbReference type="Proteomes" id="UP000245125"/>
    </source>
</evidence>
<dbReference type="GO" id="GO:0000976">
    <property type="term" value="F:transcription cis-regulatory region binding"/>
    <property type="evidence" value="ECO:0007669"/>
    <property type="project" value="TreeGrafter"/>
</dbReference>
<evidence type="ECO:0000256" key="4">
    <source>
        <dbReference type="ARBA" id="ARBA00023125"/>
    </source>
</evidence>
<organism evidence="10 11">
    <name type="scientific">Candidatus Sulfobium mesophilum</name>
    <dbReference type="NCBI Taxonomy" id="2016548"/>
    <lineage>
        <taxon>Bacteria</taxon>
        <taxon>Pseudomonadati</taxon>
        <taxon>Nitrospirota</taxon>
        <taxon>Nitrospiria</taxon>
        <taxon>Nitrospirales</taxon>
        <taxon>Nitrospiraceae</taxon>
        <taxon>Candidatus Sulfobium</taxon>
    </lineage>
</organism>
<evidence type="ECO:0000256" key="7">
    <source>
        <dbReference type="PROSITE-ProRule" id="PRU01091"/>
    </source>
</evidence>
<dbReference type="Proteomes" id="UP000245125">
    <property type="component" value="Unassembled WGS sequence"/>
</dbReference>
<dbReference type="Gene3D" id="3.40.50.2300">
    <property type="match status" value="1"/>
</dbReference>
<evidence type="ECO:0000256" key="1">
    <source>
        <dbReference type="ARBA" id="ARBA00022553"/>
    </source>
</evidence>
<keyword evidence="5" id="KW-0804">Transcription</keyword>
<dbReference type="AlphaFoldDB" id="A0A2U3QIG6"/>
<evidence type="ECO:0000256" key="5">
    <source>
        <dbReference type="ARBA" id="ARBA00023163"/>
    </source>
</evidence>
<dbReference type="GO" id="GO:0000156">
    <property type="term" value="F:phosphorelay response regulator activity"/>
    <property type="evidence" value="ECO:0007669"/>
    <property type="project" value="TreeGrafter"/>
</dbReference>
<keyword evidence="4 7" id="KW-0238">DNA-binding</keyword>
<dbReference type="OrthoDB" id="152576at2"/>
<dbReference type="InterPro" id="IPR001867">
    <property type="entry name" value="OmpR/PhoB-type_DNA-bd"/>
</dbReference>
<evidence type="ECO:0000259" key="9">
    <source>
        <dbReference type="PROSITE" id="PS51755"/>
    </source>
</evidence>
<dbReference type="PANTHER" id="PTHR48111:SF22">
    <property type="entry name" value="REGULATOR OF RPOS"/>
    <property type="match status" value="1"/>
</dbReference>
<dbReference type="NCBIfam" id="TIGR01387">
    <property type="entry name" value="cztR_silR_copR"/>
    <property type="match status" value="1"/>
</dbReference>
<gene>
    <name evidence="10" type="primary">cusR</name>
    <name evidence="10" type="ORF">NBG4_440022</name>
</gene>
<evidence type="ECO:0000313" key="10">
    <source>
        <dbReference type="EMBL" id="SPQ01150.1"/>
    </source>
</evidence>
<dbReference type="SMART" id="SM00862">
    <property type="entry name" value="Trans_reg_C"/>
    <property type="match status" value="1"/>
</dbReference>
<evidence type="ECO:0000256" key="2">
    <source>
        <dbReference type="ARBA" id="ARBA00023012"/>
    </source>
</evidence>
<evidence type="ECO:0000259" key="8">
    <source>
        <dbReference type="PROSITE" id="PS50110"/>
    </source>
</evidence>
<keyword evidence="11" id="KW-1185">Reference proteome</keyword>
<dbReference type="InterPro" id="IPR039420">
    <property type="entry name" value="WalR-like"/>
</dbReference>
<dbReference type="GO" id="GO:0005829">
    <property type="term" value="C:cytosol"/>
    <property type="evidence" value="ECO:0007669"/>
    <property type="project" value="TreeGrafter"/>
</dbReference>
<sequence>MRVLLVEDEQNVASFLKKGLEEEFYTVDVAEAGGDGLAMATSKEYDCIILDVMLPEMSGIEICKKLRSANVKTPILMLTALDSIGSKVEGLESGADDYLTKPFAFSELLARIRALLRRAPDSLSELTLNDLRMDLLSRRVFRGDQEIVLTQKGFAILEYFLRNKGRVLSRTQIIENIWGYNFDPNTNVVDVHIKFLREKIDKDFKTKLIHTVRGSGYVLKAEDDNQDLQA</sequence>
<dbReference type="GO" id="GO:0032993">
    <property type="term" value="C:protein-DNA complex"/>
    <property type="evidence" value="ECO:0007669"/>
    <property type="project" value="TreeGrafter"/>
</dbReference>
<dbReference type="FunFam" id="1.10.10.10:FF:000005">
    <property type="entry name" value="Two-component system response regulator"/>
    <property type="match status" value="1"/>
</dbReference>
<dbReference type="PANTHER" id="PTHR48111">
    <property type="entry name" value="REGULATOR OF RPOS"/>
    <property type="match status" value="1"/>
</dbReference>
<dbReference type="EMBL" id="OUUY01000091">
    <property type="protein sequence ID" value="SPQ01150.1"/>
    <property type="molecule type" value="Genomic_DNA"/>
</dbReference>
<dbReference type="InterPro" id="IPR001789">
    <property type="entry name" value="Sig_transdc_resp-reg_receiver"/>
</dbReference>
<feature type="modified residue" description="4-aspartylphosphate" evidence="6">
    <location>
        <position position="51"/>
    </location>
</feature>
<dbReference type="InterPro" id="IPR006291">
    <property type="entry name" value="CusR-like"/>
</dbReference>
<evidence type="ECO:0000256" key="3">
    <source>
        <dbReference type="ARBA" id="ARBA00023015"/>
    </source>
</evidence>
<proteinExistence type="predicted"/>
<dbReference type="PROSITE" id="PS51755">
    <property type="entry name" value="OMPR_PHOB"/>
    <property type="match status" value="1"/>
</dbReference>
<dbReference type="Pfam" id="PF00486">
    <property type="entry name" value="Trans_reg_C"/>
    <property type="match status" value="1"/>
</dbReference>
<evidence type="ECO:0000256" key="6">
    <source>
        <dbReference type="PROSITE-ProRule" id="PRU00169"/>
    </source>
</evidence>
<dbReference type="PROSITE" id="PS50110">
    <property type="entry name" value="RESPONSE_REGULATORY"/>
    <property type="match status" value="1"/>
</dbReference>
<dbReference type="Gene3D" id="6.10.250.690">
    <property type="match status" value="1"/>
</dbReference>
<dbReference type="SMART" id="SM00448">
    <property type="entry name" value="REC"/>
    <property type="match status" value="1"/>
</dbReference>
<dbReference type="CDD" id="cd00383">
    <property type="entry name" value="trans_reg_C"/>
    <property type="match status" value="1"/>
</dbReference>
<dbReference type="FunFam" id="3.40.50.2300:FF:000001">
    <property type="entry name" value="DNA-binding response regulator PhoB"/>
    <property type="match status" value="1"/>
</dbReference>
<dbReference type="GO" id="GO:0006355">
    <property type="term" value="P:regulation of DNA-templated transcription"/>
    <property type="evidence" value="ECO:0007669"/>
    <property type="project" value="InterPro"/>
</dbReference>
<dbReference type="SUPFAM" id="SSF52172">
    <property type="entry name" value="CheY-like"/>
    <property type="match status" value="1"/>
</dbReference>
<reference evidence="11" key="1">
    <citation type="submission" date="2018-03" db="EMBL/GenBank/DDBJ databases">
        <authorList>
            <person name="Zecchin S."/>
        </authorList>
    </citation>
    <scope>NUCLEOTIDE SEQUENCE [LARGE SCALE GENOMIC DNA]</scope>
</reference>
<dbReference type="InterPro" id="IPR011006">
    <property type="entry name" value="CheY-like_superfamily"/>
</dbReference>
<feature type="domain" description="Response regulatory" evidence="8">
    <location>
        <begin position="2"/>
        <end position="116"/>
    </location>
</feature>
<dbReference type="Pfam" id="PF00072">
    <property type="entry name" value="Response_reg"/>
    <property type="match status" value="1"/>
</dbReference>
<protein>
    <submittedName>
        <fullName evidence="10">DNA-binding response regulator in two-component regulatory system with CusS</fullName>
    </submittedName>
</protein>
<dbReference type="InterPro" id="IPR036388">
    <property type="entry name" value="WH-like_DNA-bd_sf"/>
</dbReference>
<accession>A0A2U3QIG6</accession>
<keyword evidence="1 6" id="KW-0597">Phosphoprotein</keyword>
<dbReference type="Gene3D" id="1.10.10.10">
    <property type="entry name" value="Winged helix-like DNA-binding domain superfamily/Winged helix DNA-binding domain"/>
    <property type="match status" value="1"/>
</dbReference>
<keyword evidence="2" id="KW-0902">Two-component regulatory system</keyword>
<keyword evidence="3" id="KW-0805">Transcription regulation</keyword>
<feature type="DNA-binding region" description="OmpR/PhoB-type" evidence="7">
    <location>
        <begin position="123"/>
        <end position="221"/>
    </location>
</feature>
<dbReference type="CDD" id="cd19935">
    <property type="entry name" value="REC_OmpR_CusR-like"/>
    <property type="match status" value="1"/>
</dbReference>